<evidence type="ECO:0000256" key="1">
    <source>
        <dbReference type="SAM" id="MobiDB-lite"/>
    </source>
</evidence>
<reference evidence="4 5" key="1">
    <citation type="submission" date="2016-04" db="EMBL/GenBank/DDBJ databases">
        <title>A degradative enzymes factory behind the ericoid mycorrhizal symbiosis.</title>
        <authorList>
            <consortium name="DOE Joint Genome Institute"/>
            <person name="Martino E."/>
            <person name="Morin E."/>
            <person name="Grelet G."/>
            <person name="Kuo A."/>
            <person name="Kohler A."/>
            <person name="Daghino S."/>
            <person name="Barry K."/>
            <person name="Choi C."/>
            <person name="Cichocki N."/>
            <person name="Clum A."/>
            <person name="Copeland A."/>
            <person name="Hainaut M."/>
            <person name="Haridas S."/>
            <person name="Labutti K."/>
            <person name="Lindquist E."/>
            <person name="Lipzen A."/>
            <person name="Khouja H.-R."/>
            <person name="Murat C."/>
            <person name="Ohm R."/>
            <person name="Olson A."/>
            <person name="Spatafora J."/>
            <person name="Veneault-Fourrey C."/>
            <person name="Henrissat B."/>
            <person name="Grigoriev I."/>
            <person name="Martin F."/>
            <person name="Perotto S."/>
        </authorList>
    </citation>
    <scope>NUCLEOTIDE SEQUENCE [LARGE SCALE GENOMIC DNA]</scope>
    <source>
        <strain evidence="4 5">F</strain>
    </source>
</reference>
<protein>
    <recommendedName>
        <fullName evidence="3">DUF5672 domain-containing protein</fullName>
    </recommendedName>
</protein>
<gene>
    <name evidence="4" type="ORF">L207DRAFT_586172</name>
</gene>
<organism evidence="4 5">
    <name type="scientific">Hyaloscypha variabilis (strain UAMH 11265 / GT02V1 / F)</name>
    <name type="common">Meliniomyces variabilis</name>
    <dbReference type="NCBI Taxonomy" id="1149755"/>
    <lineage>
        <taxon>Eukaryota</taxon>
        <taxon>Fungi</taxon>
        <taxon>Dikarya</taxon>
        <taxon>Ascomycota</taxon>
        <taxon>Pezizomycotina</taxon>
        <taxon>Leotiomycetes</taxon>
        <taxon>Helotiales</taxon>
        <taxon>Hyaloscyphaceae</taxon>
        <taxon>Hyaloscypha</taxon>
        <taxon>Hyaloscypha variabilis</taxon>
    </lineage>
</organism>
<keyword evidence="5" id="KW-1185">Reference proteome</keyword>
<feature type="region of interest" description="Disordered" evidence="1">
    <location>
        <begin position="1"/>
        <end position="22"/>
    </location>
</feature>
<feature type="domain" description="DUF5672" evidence="3">
    <location>
        <begin position="177"/>
        <end position="334"/>
    </location>
</feature>
<evidence type="ECO:0000259" key="3">
    <source>
        <dbReference type="Pfam" id="PF18922"/>
    </source>
</evidence>
<evidence type="ECO:0000313" key="4">
    <source>
        <dbReference type="EMBL" id="PMD36467.1"/>
    </source>
</evidence>
<dbReference type="EMBL" id="KZ613950">
    <property type="protein sequence ID" value="PMD36467.1"/>
    <property type="molecule type" value="Genomic_DNA"/>
</dbReference>
<dbReference type="OrthoDB" id="3532599at2759"/>
<dbReference type="Pfam" id="PF18922">
    <property type="entry name" value="DUF5672"/>
    <property type="match status" value="1"/>
</dbReference>
<evidence type="ECO:0000313" key="5">
    <source>
        <dbReference type="Proteomes" id="UP000235786"/>
    </source>
</evidence>
<sequence length="368" mass="40873">MHQKYSSGVRSSDHGGKRRSLGSENRTGLVAVTVLAITIILLMTTRIVTSYDQGITLSTTEIKEYAPSHGLSEHEVDVLAGKTSLPASTSAEPTQFESVLGTVEPKKVAIILETRPLSHLLPLILHFSSVLGPTWPIYLYTPPSVVEMLQKSAAFNRSVEDGKIEVRGLPMGVEVDYPFHEPVKRARFLTGPWFWESLMPAEHVLLFGADSMICSKSELSIDDFLKYDFIGAPITSADPDSGLEDISGVGGTLSLRNRNAMVNVAWKTSWAKSASSYRDADGVIRKPFEHEWYWDLMTTMPVLVKDREWATLPTLEVASFFAVGDVWAEEPFGYDGALAKHPDRKVDILKWCPEYGMSLFSETEEERA</sequence>
<name>A0A2J6RD81_HYAVF</name>
<keyword evidence="2" id="KW-1133">Transmembrane helix</keyword>
<feature type="compositionally biased region" description="Polar residues" evidence="1">
    <location>
        <begin position="1"/>
        <end position="10"/>
    </location>
</feature>
<dbReference type="AlphaFoldDB" id="A0A2J6RD81"/>
<feature type="transmembrane region" description="Helical" evidence="2">
    <location>
        <begin position="27"/>
        <end position="48"/>
    </location>
</feature>
<dbReference type="STRING" id="1149755.A0A2J6RD81"/>
<accession>A0A2J6RD81</accession>
<keyword evidence="2" id="KW-0812">Transmembrane</keyword>
<dbReference type="InterPro" id="IPR043729">
    <property type="entry name" value="DUF5672"/>
</dbReference>
<keyword evidence="2" id="KW-0472">Membrane</keyword>
<evidence type="ECO:0000256" key="2">
    <source>
        <dbReference type="SAM" id="Phobius"/>
    </source>
</evidence>
<proteinExistence type="predicted"/>
<dbReference type="Proteomes" id="UP000235786">
    <property type="component" value="Unassembled WGS sequence"/>
</dbReference>